<evidence type="ECO:0000256" key="2">
    <source>
        <dbReference type="ARBA" id="ARBA00022475"/>
    </source>
</evidence>
<sequence length="115" mass="12434">MIANLPFIAVAVLIGIGFAMVLLKRNMIKMIMGLGILEAAVNLFLVSLGYREGGIAPIFTSAPEGVEMVMPTVQALTLTNIVIGVATTALMLSFVMLIYKKYGTVNANEMRRLKE</sequence>
<keyword evidence="8" id="KW-1185">Reference proteome</keyword>
<name>A0AAE4S9F7_9EURY</name>
<evidence type="ECO:0000313" key="7">
    <source>
        <dbReference type="EMBL" id="MDV0441752.1"/>
    </source>
</evidence>
<protein>
    <submittedName>
        <fullName evidence="7">Na(+)/H(+) antiporter subunit C1</fullName>
    </submittedName>
</protein>
<evidence type="ECO:0000256" key="6">
    <source>
        <dbReference type="SAM" id="Phobius"/>
    </source>
</evidence>
<evidence type="ECO:0000256" key="4">
    <source>
        <dbReference type="ARBA" id="ARBA00022989"/>
    </source>
</evidence>
<comment type="caution">
    <text evidence="7">The sequence shown here is derived from an EMBL/GenBank/DDBJ whole genome shotgun (WGS) entry which is preliminary data.</text>
</comment>
<feature type="transmembrane region" description="Helical" evidence="6">
    <location>
        <begin position="30"/>
        <end position="50"/>
    </location>
</feature>
<dbReference type="InterPro" id="IPR039428">
    <property type="entry name" value="NUOK/Mnh_C1-like"/>
</dbReference>
<evidence type="ECO:0000256" key="5">
    <source>
        <dbReference type="ARBA" id="ARBA00023136"/>
    </source>
</evidence>
<dbReference type="EMBL" id="JAWDKA010000004">
    <property type="protein sequence ID" value="MDV0441752.1"/>
    <property type="molecule type" value="Genomic_DNA"/>
</dbReference>
<dbReference type="AlphaFoldDB" id="A0AAE4S9F7"/>
<organism evidence="7 8">
    <name type="scientific">Methanorbis furvi</name>
    <dbReference type="NCBI Taxonomy" id="3028299"/>
    <lineage>
        <taxon>Archaea</taxon>
        <taxon>Methanobacteriati</taxon>
        <taxon>Methanobacteriota</taxon>
        <taxon>Stenosarchaea group</taxon>
        <taxon>Methanomicrobia</taxon>
        <taxon>Methanomicrobiales</taxon>
        <taxon>Methanocorpusculaceae</taxon>
        <taxon>Methanorbis</taxon>
    </lineage>
</organism>
<dbReference type="PANTHER" id="PTHR34583:SF2">
    <property type="entry name" value="ANTIPORTER SUBUNIT MNHC2-RELATED"/>
    <property type="match status" value="1"/>
</dbReference>
<reference evidence="7" key="1">
    <citation type="submission" date="2023-06" db="EMBL/GenBank/DDBJ databases">
        <title>Genome sequence of Methancorpusculaceae sp. Ag1.</title>
        <authorList>
            <person name="Protasov E."/>
            <person name="Platt K."/>
            <person name="Poehlein A."/>
            <person name="Daniel R."/>
            <person name="Brune A."/>
        </authorList>
    </citation>
    <scope>NUCLEOTIDE SEQUENCE</scope>
    <source>
        <strain evidence="7">Ag1</strain>
    </source>
</reference>
<dbReference type="GO" id="GO:0005886">
    <property type="term" value="C:plasma membrane"/>
    <property type="evidence" value="ECO:0007669"/>
    <property type="project" value="UniProtKB-SubCell"/>
</dbReference>
<keyword evidence="3 6" id="KW-0812">Transmembrane</keyword>
<dbReference type="PANTHER" id="PTHR34583">
    <property type="entry name" value="ANTIPORTER SUBUNIT MNHC2-RELATED"/>
    <property type="match status" value="1"/>
</dbReference>
<feature type="transmembrane region" description="Helical" evidence="6">
    <location>
        <begin position="78"/>
        <end position="99"/>
    </location>
</feature>
<proteinExistence type="predicted"/>
<dbReference type="InterPro" id="IPR050601">
    <property type="entry name" value="CPA3_antiporter_subunitC"/>
</dbReference>
<comment type="subcellular location">
    <subcellularLocation>
        <location evidence="1">Cell membrane</location>
        <topology evidence="1">Multi-pass membrane protein</topology>
    </subcellularLocation>
</comment>
<accession>A0AAE4S9F7</accession>
<keyword evidence="2" id="KW-1003">Cell membrane</keyword>
<evidence type="ECO:0000313" key="8">
    <source>
        <dbReference type="Proteomes" id="UP001273136"/>
    </source>
</evidence>
<keyword evidence="4 6" id="KW-1133">Transmembrane helix</keyword>
<keyword evidence="5 6" id="KW-0472">Membrane</keyword>
<gene>
    <name evidence="7" type="primary">mnhC1</name>
    <name evidence="7" type="ORF">McpAg1_09620</name>
</gene>
<dbReference type="Proteomes" id="UP001273136">
    <property type="component" value="Unassembled WGS sequence"/>
</dbReference>
<dbReference type="RefSeq" id="WP_338094156.1">
    <property type="nucleotide sequence ID" value="NZ_JAWDKA010000004.1"/>
</dbReference>
<feature type="transmembrane region" description="Helical" evidence="6">
    <location>
        <begin position="6"/>
        <end position="23"/>
    </location>
</feature>
<dbReference type="Pfam" id="PF00420">
    <property type="entry name" value="Oxidored_q2"/>
    <property type="match status" value="1"/>
</dbReference>
<evidence type="ECO:0000256" key="1">
    <source>
        <dbReference type="ARBA" id="ARBA00004651"/>
    </source>
</evidence>
<evidence type="ECO:0000256" key="3">
    <source>
        <dbReference type="ARBA" id="ARBA00022692"/>
    </source>
</evidence>
<dbReference type="Gene3D" id="1.10.287.3510">
    <property type="match status" value="1"/>
</dbReference>